<sequence>MTNPDGFPAWADMSALDDRHAYLRAYASREWGERYVRSIEIDNFRPAYKVAGRRRNGSIADEHSIRWFLGRTLLPIRDVVVSVLAILGGDVSVSYRRCVVEGAPDSAAVEFSDVNRKNQQAMIVDTLYVLWSSKRVTIATLETHGRDFAGMTHLWSGEGPKVPAADGEHRALRWPDGSTVTMDEYVCWDGKIYSSSNLRWGVHWDH</sequence>
<accession>A0ABW5GN55</accession>
<proteinExistence type="predicted"/>
<evidence type="ECO:0000313" key="2">
    <source>
        <dbReference type="Proteomes" id="UP001597419"/>
    </source>
</evidence>
<dbReference type="RefSeq" id="WP_345401289.1">
    <property type="nucleotide sequence ID" value="NZ_BAABHG010000012.1"/>
</dbReference>
<name>A0ABW5GN55_9PSEU</name>
<reference evidence="2" key="1">
    <citation type="journal article" date="2019" name="Int. J. Syst. Evol. Microbiol.">
        <title>The Global Catalogue of Microorganisms (GCM) 10K type strain sequencing project: providing services to taxonomists for standard genome sequencing and annotation.</title>
        <authorList>
            <consortium name="The Broad Institute Genomics Platform"/>
            <consortium name="The Broad Institute Genome Sequencing Center for Infectious Disease"/>
            <person name="Wu L."/>
            <person name="Ma J."/>
        </authorList>
    </citation>
    <scope>NUCLEOTIDE SEQUENCE [LARGE SCALE GENOMIC DNA]</scope>
    <source>
        <strain evidence="2">CGMCC 4.7643</strain>
    </source>
</reference>
<evidence type="ECO:0000313" key="1">
    <source>
        <dbReference type="EMBL" id="MFD2462234.1"/>
    </source>
</evidence>
<evidence type="ECO:0008006" key="3">
    <source>
        <dbReference type="Google" id="ProtNLM"/>
    </source>
</evidence>
<dbReference type="Proteomes" id="UP001597419">
    <property type="component" value="Unassembled WGS sequence"/>
</dbReference>
<comment type="caution">
    <text evidence="1">The sequence shown here is derived from an EMBL/GenBank/DDBJ whole genome shotgun (WGS) entry which is preliminary data.</text>
</comment>
<dbReference type="EMBL" id="JBHUKU010000015">
    <property type="protein sequence ID" value="MFD2462234.1"/>
    <property type="molecule type" value="Genomic_DNA"/>
</dbReference>
<keyword evidence="2" id="KW-1185">Reference proteome</keyword>
<organism evidence="1 2">
    <name type="scientific">Amycolatopsis samaneae</name>
    <dbReference type="NCBI Taxonomy" id="664691"/>
    <lineage>
        <taxon>Bacteria</taxon>
        <taxon>Bacillati</taxon>
        <taxon>Actinomycetota</taxon>
        <taxon>Actinomycetes</taxon>
        <taxon>Pseudonocardiales</taxon>
        <taxon>Pseudonocardiaceae</taxon>
        <taxon>Amycolatopsis</taxon>
    </lineage>
</organism>
<gene>
    <name evidence="1" type="ORF">ACFSYJ_26755</name>
</gene>
<protein>
    <recommendedName>
        <fullName evidence="3">SnoaL-like domain-containing protein</fullName>
    </recommendedName>
</protein>